<evidence type="ECO:0000313" key="2">
    <source>
        <dbReference type="Proteomes" id="UP001196565"/>
    </source>
</evidence>
<comment type="caution">
    <text evidence="1">The sequence shown here is derived from an EMBL/GenBank/DDBJ whole genome shotgun (WGS) entry which is preliminary data.</text>
</comment>
<gene>
    <name evidence="1" type="ORF">KPL78_02190</name>
</gene>
<dbReference type="RefSeq" id="WP_219761060.1">
    <property type="nucleotide sequence ID" value="NZ_JAHYBZ010000001.1"/>
</dbReference>
<dbReference type="EMBL" id="JAHYBZ010000001">
    <property type="protein sequence ID" value="MBW6396634.1"/>
    <property type="molecule type" value="Genomic_DNA"/>
</dbReference>
<protein>
    <recommendedName>
        <fullName evidence="3">DUF4347 domain-containing protein</fullName>
    </recommendedName>
</protein>
<name>A0ABS7A635_9PROT</name>
<keyword evidence="2" id="KW-1185">Reference proteome</keyword>
<evidence type="ECO:0000313" key="1">
    <source>
        <dbReference type="EMBL" id="MBW6396634.1"/>
    </source>
</evidence>
<evidence type="ECO:0008006" key="3">
    <source>
        <dbReference type="Google" id="ProtNLM"/>
    </source>
</evidence>
<dbReference type="Proteomes" id="UP001196565">
    <property type="component" value="Unassembled WGS sequence"/>
</dbReference>
<reference evidence="1 2" key="1">
    <citation type="submission" date="2021-07" db="EMBL/GenBank/DDBJ databases">
        <authorList>
            <person name="So Y."/>
        </authorList>
    </citation>
    <scope>NUCLEOTIDE SEQUENCE [LARGE SCALE GENOMIC DNA]</scope>
    <source>
        <strain evidence="1 2">HJA6</strain>
    </source>
</reference>
<sequence>MAQLFIVDRRAPRAQWMLEFMTIRGYPVVDVHDIEDLASVSARAIARLRGERINRLTFVAHGYPGQLQLGQGLTEHSAHDLAPLRRHMRGGPLGSVWCFACMAGAGAGPDADHPDAVLHSGWNAAGSTASITLGPGYRLLRALAGTLDCQAHAPVQTQYLRPVHDYDRLLLGEAFQGPLLAVGPTGAFHLDYPDGSTRLW</sequence>
<proteinExistence type="predicted"/>
<accession>A0ABS7A635</accession>
<organism evidence="1 2">
    <name type="scientific">Roseomonas alba</name>
    <dbReference type="NCBI Taxonomy" id="2846776"/>
    <lineage>
        <taxon>Bacteria</taxon>
        <taxon>Pseudomonadati</taxon>
        <taxon>Pseudomonadota</taxon>
        <taxon>Alphaproteobacteria</taxon>
        <taxon>Acetobacterales</taxon>
        <taxon>Roseomonadaceae</taxon>
        <taxon>Roseomonas</taxon>
    </lineage>
</organism>